<evidence type="ECO:0000313" key="2">
    <source>
        <dbReference type="EMBL" id="GAA0162378.1"/>
    </source>
</evidence>
<gene>
    <name evidence="2" type="ORF">LIER_18483</name>
</gene>
<dbReference type="SUPFAM" id="SSF56672">
    <property type="entry name" value="DNA/RNA polymerases"/>
    <property type="match status" value="1"/>
</dbReference>
<name>A0AAV3QIL5_LITER</name>
<dbReference type="Proteomes" id="UP001454036">
    <property type="component" value="Unassembled WGS sequence"/>
</dbReference>
<proteinExistence type="predicted"/>
<dbReference type="PANTHER" id="PTHR11439:SF470">
    <property type="entry name" value="CYSTEINE-RICH RLK (RECEPTOR-LIKE PROTEIN KINASE) 8"/>
    <property type="match status" value="1"/>
</dbReference>
<dbReference type="AlphaFoldDB" id="A0AAV3QIL5"/>
<evidence type="ECO:0000259" key="1">
    <source>
        <dbReference type="Pfam" id="PF07727"/>
    </source>
</evidence>
<dbReference type="Pfam" id="PF07727">
    <property type="entry name" value="RVT_2"/>
    <property type="match status" value="1"/>
</dbReference>
<dbReference type="EMBL" id="BAABME010004438">
    <property type="protein sequence ID" value="GAA0162378.1"/>
    <property type="molecule type" value="Genomic_DNA"/>
</dbReference>
<accession>A0AAV3QIL5</accession>
<sequence>MIIDDLVHDTSDVSSNSPLVSLRVSCRIKKPSTWLNEYVVTSVSDDLDLPSYSVAHTHFVANLAKVQKAYSCKEACTNPDWIVVMQAEIDASEANETWQLVSLPADKKETGYRWIYKVKCKPDGSVEKYKVRLVAKGYNQIEGVDYFESFSPVAKTVTVRCLKGMLKLLLGQDVERLMVLVVYVDDILIAGPFLDHIETVKSFLHDKFTIKNIGKPSIFWGYKLPDLMQEFLHLSGFMQHPTHNHWNATLHIVNYLRGTTTHGLLYSSQSDLKLQAFYDVDWAR</sequence>
<protein>
    <recommendedName>
        <fullName evidence="1">Reverse transcriptase Ty1/copia-type domain-containing protein</fullName>
    </recommendedName>
</protein>
<comment type="caution">
    <text evidence="2">The sequence shown here is derived from an EMBL/GenBank/DDBJ whole genome shotgun (WGS) entry which is preliminary data.</text>
</comment>
<dbReference type="InterPro" id="IPR013103">
    <property type="entry name" value="RVT_2"/>
</dbReference>
<dbReference type="InterPro" id="IPR043502">
    <property type="entry name" value="DNA/RNA_pol_sf"/>
</dbReference>
<dbReference type="PANTHER" id="PTHR11439">
    <property type="entry name" value="GAG-POL-RELATED RETROTRANSPOSON"/>
    <property type="match status" value="1"/>
</dbReference>
<keyword evidence="3" id="KW-1185">Reference proteome</keyword>
<reference evidence="2 3" key="1">
    <citation type="submission" date="2024-01" db="EMBL/GenBank/DDBJ databases">
        <title>The complete chloroplast genome sequence of Lithospermum erythrorhizon: insights into the phylogenetic relationship among Boraginaceae species and the maternal lineages of purple gromwells.</title>
        <authorList>
            <person name="Okada T."/>
            <person name="Watanabe K."/>
        </authorList>
    </citation>
    <scope>NUCLEOTIDE SEQUENCE [LARGE SCALE GENOMIC DNA]</scope>
</reference>
<evidence type="ECO:0000313" key="3">
    <source>
        <dbReference type="Proteomes" id="UP001454036"/>
    </source>
</evidence>
<organism evidence="2 3">
    <name type="scientific">Lithospermum erythrorhizon</name>
    <name type="common">Purple gromwell</name>
    <name type="synonym">Lithospermum officinale var. erythrorhizon</name>
    <dbReference type="NCBI Taxonomy" id="34254"/>
    <lineage>
        <taxon>Eukaryota</taxon>
        <taxon>Viridiplantae</taxon>
        <taxon>Streptophyta</taxon>
        <taxon>Embryophyta</taxon>
        <taxon>Tracheophyta</taxon>
        <taxon>Spermatophyta</taxon>
        <taxon>Magnoliopsida</taxon>
        <taxon>eudicotyledons</taxon>
        <taxon>Gunneridae</taxon>
        <taxon>Pentapetalae</taxon>
        <taxon>asterids</taxon>
        <taxon>lamiids</taxon>
        <taxon>Boraginales</taxon>
        <taxon>Boraginaceae</taxon>
        <taxon>Boraginoideae</taxon>
        <taxon>Lithospermeae</taxon>
        <taxon>Lithospermum</taxon>
    </lineage>
</organism>
<feature type="domain" description="Reverse transcriptase Ty1/copia-type" evidence="1">
    <location>
        <begin position="95"/>
        <end position="163"/>
    </location>
</feature>